<dbReference type="PANTHER" id="PTHR23349:SF57">
    <property type="entry name" value="FACTOR IN THE GERMLINE ALPHA"/>
    <property type="match status" value="1"/>
</dbReference>
<dbReference type="EMBL" id="LSYS01002146">
    <property type="protein sequence ID" value="OPJ86868.1"/>
    <property type="molecule type" value="Genomic_DNA"/>
</dbReference>
<accession>A0A1V4KQZ9</accession>
<dbReference type="InterPro" id="IPR050283">
    <property type="entry name" value="E-box_TF_Regulators"/>
</dbReference>
<dbReference type="Gene3D" id="4.10.280.10">
    <property type="entry name" value="Helix-loop-helix DNA-binding domain"/>
    <property type="match status" value="1"/>
</dbReference>
<dbReference type="PROSITE" id="PS50888">
    <property type="entry name" value="BHLH"/>
    <property type="match status" value="1"/>
</dbReference>
<evidence type="ECO:0000259" key="2">
    <source>
        <dbReference type="PROSITE" id="PS50888"/>
    </source>
</evidence>
<dbReference type="STRING" id="372326.A0A1V4KQZ9"/>
<dbReference type="InterPro" id="IPR011598">
    <property type="entry name" value="bHLH_dom"/>
</dbReference>
<dbReference type="GO" id="GO:0032502">
    <property type="term" value="P:developmental process"/>
    <property type="evidence" value="ECO:0007669"/>
    <property type="project" value="TreeGrafter"/>
</dbReference>
<name>A0A1V4KQZ9_PATFA</name>
<evidence type="ECO:0000313" key="3">
    <source>
        <dbReference type="EMBL" id="OPJ86868.1"/>
    </source>
</evidence>
<dbReference type="SMART" id="SM00353">
    <property type="entry name" value="HLH"/>
    <property type="match status" value="1"/>
</dbReference>
<evidence type="ECO:0000313" key="4">
    <source>
        <dbReference type="Proteomes" id="UP000190648"/>
    </source>
</evidence>
<evidence type="ECO:0000256" key="1">
    <source>
        <dbReference type="SAM" id="MobiDB-lite"/>
    </source>
</evidence>
<comment type="caution">
    <text evidence="3">The sequence shown here is derived from an EMBL/GenBank/DDBJ whole genome shotgun (WGS) entry which is preliminary data.</text>
</comment>
<dbReference type="Pfam" id="PF00010">
    <property type="entry name" value="HLH"/>
    <property type="match status" value="1"/>
</dbReference>
<reference evidence="3 4" key="1">
    <citation type="submission" date="2016-02" db="EMBL/GenBank/DDBJ databases">
        <title>Band-tailed pigeon sequencing and assembly.</title>
        <authorList>
            <person name="Soares A.E."/>
            <person name="Novak B.J."/>
            <person name="Rice E.S."/>
            <person name="O'Connell B."/>
            <person name="Chang D."/>
            <person name="Weber S."/>
            <person name="Shapiro B."/>
        </authorList>
    </citation>
    <scope>NUCLEOTIDE SEQUENCE [LARGE SCALE GENOMIC DNA]</scope>
    <source>
        <strain evidence="3">BTP2013</strain>
        <tissue evidence="3">Blood</tissue>
    </source>
</reference>
<organism evidence="3 4">
    <name type="scientific">Patagioenas fasciata monilis</name>
    <dbReference type="NCBI Taxonomy" id="372326"/>
    <lineage>
        <taxon>Eukaryota</taxon>
        <taxon>Metazoa</taxon>
        <taxon>Chordata</taxon>
        <taxon>Craniata</taxon>
        <taxon>Vertebrata</taxon>
        <taxon>Euteleostomi</taxon>
        <taxon>Archelosauria</taxon>
        <taxon>Archosauria</taxon>
        <taxon>Dinosauria</taxon>
        <taxon>Saurischia</taxon>
        <taxon>Theropoda</taxon>
        <taxon>Coelurosauria</taxon>
        <taxon>Aves</taxon>
        <taxon>Neognathae</taxon>
        <taxon>Neoaves</taxon>
        <taxon>Columbimorphae</taxon>
        <taxon>Columbiformes</taxon>
        <taxon>Columbidae</taxon>
        <taxon>Patagioenas</taxon>
    </lineage>
</organism>
<dbReference type="GO" id="GO:0000981">
    <property type="term" value="F:DNA-binding transcription factor activity, RNA polymerase II-specific"/>
    <property type="evidence" value="ECO:0007669"/>
    <property type="project" value="TreeGrafter"/>
</dbReference>
<feature type="domain" description="BHLH" evidence="2">
    <location>
        <begin position="7"/>
        <end position="59"/>
    </location>
</feature>
<feature type="region of interest" description="Disordered" evidence="1">
    <location>
        <begin position="65"/>
        <end position="121"/>
    </location>
</feature>
<dbReference type="SUPFAM" id="SSF47459">
    <property type="entry name" value="HLH, helix-loop-helix DNA-binding domain"/>
    <property type="match status" value="1"/>
</dbReference>
<gene>
    <name evidence="3" type="ORF">AV530_001506</name>
</gene>
<dbReference type="Proteomes" id="UP000190648">
    <property type="component" value="Unassembled WGS sequence"/>
</dbReference>
<sequence length="121" mass="12581">MGAAGVMEPPALATNSQTGIKNLNSGFARLKALVPLVPRDRKPSKADTLRAAARYIQLLRGVLQDTGGCQGHNVGAEQEPGDSREGTPGTWAPPHPWGPPGLCPNPGSLQDKGDPVFPANP</sequence>
<dbReference type="InterPro" id="IPR036638">
    <property type="entry name" value="HLH_DNA-bd_sf"/>
</dbReference>
<feature type="compositionally biased region" description="Pro residues" evidence="1">
    <location>
        <begin position="91"/>
        <end position="103"/>
    </location>
</feature>
<dbReference type="OrthoDB" id="5976910at2759"/>
<proteinExistence type="predicted"/>
<dbReference type="PANTHER" id="PTHR23349">
    <property type="entry name" value="BASIC HELIX-LOOP-HELIX TRANSCRIPTION FACTOR, TWIST"/>
    <property type="match status" value="1"/>
</dbReference>
<dbReference type="AlphaFoldDB" id="A0A1V4KQZ9"/>
<dbReference type="GO" id="GO:0000977">
    <property type="term" value="F:RNA polymerase II transcription regulatory region sequence-specific DNA binding"/>
    <property type="evidence" value="ECO:0007669"/>
    <property type="project" value="TreeGrafter"/>
</dbReference>
<keyword evidence="4" id="KW-1185">Reference proteome</keyword>
<protein>
    <recommendedName>
        <fullName evidence="2">BHLH domain-containing protein</fullName>
    </recommendedName>
</protein>
<dbReference type="GO" id="GO:0046983">
    <property type="term" value="F:protein dimerization activity"/>
    <property type="evidence" value="ECO:0007669"/>
    <property type="project" value="InterPro"/>
</dbReference>